<evidence type="ECO:0000256" key="6">
    <source>
        <dbReference type="ARBA" id="ARBA00022840"/>
    </source>
</evidence>
<dbReference type="GO" id="GO:0045505">
    <property type="term" value="F:dynein intermediate chain binding"/>
    <property type="evidence" value="ECO:0007669"/>
    <property type="project" value="InterPro"/>
</dbReference>
<dbReference type="Pfam" id="PF03028">
    <property type="entry name" value="Dynein_heavy"/>
    <property type="match status" value="1"/>
</dbReference>
<keyword evidence="7" id="KW-0243">Dynein</keyword>
<evidence type="ECO:0000313" key="16">
    <source>
        <dbReference type="Proteomes" id="UP000601435"/>
    </source>
</evidence>
<evidence type="ECO:0000256" key="1">
    <source>
        <dbReference type="ARBA" id="ARBA00004138"/>
    </source>
</evidence>
<dbReference type="InterPro" id="IPR004273">
    <property type="entry name" value="Dynein_heavy_D6_P-loop"/>
</dbReference>
<evidence type="ECO:0000256" key="13">
    <source>
        <dbReference type="SAM" id="MobiDB-lite"/>
    </source>
</evidence>
<evidence type="ECO:0000256" key="7">
    <source>
        <dbReference type="ARBA" id="ARBA00023017"/>
    </source>
</evidence>
<dbReference type="AlphaFoldDB" id="A0A812YSN9"/>
<dbReference type="GO" id="GO:0030286">
    <property type="term" value="C:dynein complex"/>
    <property type="evidence" value="ECO:0007669"/>
    <property type="project" value="UniProtKB-KW"/>
</dbReference>
<keyword evidence="6" id="KW-0067">ATP-binding</keyword>
<accession>A0A812YSN9</accession>
<feature type="domain" description="Dynein heavy chain region D6 P-loop" evidence="14">
    <location>
        <begin position="344"/>
        <end position="457"/>
    </location>
</feature>
<gene>
    <name evidence="15" type="primary">DNAH1</name>
    <name evidence="15" type="ORF">SNEC2469_LOCUS23361</name>
</gene>
<dbReference type="Proteomes" id="UP000601435">
    <property type="component" value="Unassembled WGS sequence"/>
</dbReference>
<keyword evidence="5" id="KW-0547">Nucleotide-binding</keyword>
<evidence type="ECO:0000313" key="15">
    <source>
        <dbReference type="EMBL" id="CAE7794113.1"/>
    </source>
</evidence>
<evidence type="ECO:0000256" key="5">
    <source>
        <dbReference type="ARBA" id="ARBA00022741"/>
    </source>
</evidence>
<dbReference type="GO" id="GO:0008569">
    <property type="term" value="F:minus-end-directed microtubule motor activity"/>
    <property type="evidence" value="ECO:0007669"/>
    <property type="project" value="InterPro"/>
</dbReference>
<evidence type="ECO:0000256" key="8">
    <source>
        <dbReference type="ARBA" id="ARBA00023054"/>
    </source>
</evidence>
<protein>
    <submittedName>
        <fullName evidence="15">DNAH1 protein</fullName>
    </submittedName>
</protein>
<dbReference type="Gene3D" id="3.40.50.300">
    <property type="entry name" value="P-loop containing nucleotide triphosphate hydrolases"/>
    <property type="match status" value="1"/>
</dbReference>
<keyword evidence="12" id="KW-0966">Cell projection</keyword>
<keyword evidence="16" id="KW-1185">Reference proteome</keyword>
<evidence type="ECO:0000256" key="2">
    <source>
        <dbReference type="ARBA" id="ARBA00004245"/>
    </source>
</evidence>
<feature type="non-terminal residue" evidence="15">
    <location>
        <position position="1"/>
    </location>
</feature>
<keyword evidence="10" id="KW-0505">Motor protein</keyword>
<keyword evidence="11" id="KW-0206">Cytoskeleton</keyword>
<proteinExistence type="predicted"/>
<reference evidence="15" key="1">
    <citation type="submission" date="2021-02" db="EMBL/GenBank/DDBJ databases">
        <authorList>
            <person name="Dougan E. K."/>
            <person name="Rhodes N."/>
            <person name="Thang M."/>
            <person name="Chan C."/>
        </authorList>
    </citation>
    <scope>NUCLEOTIDE SEQUENCE</scope>
</reference>
<evidence type="ECO:0000256" key="12">
    <source>
        <dbReference type="ARBA" id="ARBA00023273"/>
    </source>
</evidence>
<dbReference type="GO" id="GO:0005874">
    <property type="term" value="C:microtubule"/>
    <property type="evidence" value="ECO:0007669"/>
    <property type="project" value="UniProtKB-KW"/>
</dbReference>
<dbReference type="InterPro" id="IPR027417">
    <property type="entry name" value="P-loop_NTPase"/>
</dbReference>
<dbReference type="GO" id="GO:0005929">
    <property type="term" value="C:cilium"/>
    <property type="evidence" value="ECO:0007669"/>
    <property type="project" value="UniProtKB-SubCell"/>
</dbReference>
<evidence type="ECO:0000256" key="9">
    <source>
        <dbReference type="ARBA" id="ARBA00023069"/>
    </source>
</evidence>
<evidence type="ECO:0000256" key="3">
    <source>
        <dbReference type="ARBA" id="ARBA00022490"/>
    </source>
</evidence>
<dbReference type="GO" id="GO:0007018">
    <property type="term" value="P:microtubule-based movement"/>
    <property type="evidence" value="ECO:0007669"/>
    <property type="project" value="InterPro"/>
</dbReference>
<dbReference type="InterPro" id="IPR026983">
    <property type="entry name" value="DHC"/>
</dbReference>
<organism evidence="15 16">
    <name type="scientific">Symbiodinium necroappetens</name>
    <dbReference type="NCBI Taxonomy" id="1628268"/>
    <lineage>
        <taxon>Eukaryota</taxon>
        <taxon>Sar</taxon>
        <taxon>Alveolata</taxon>
        <taxon>Dinophyceae</taxon>
        <taxon>Suessiales</taxon>
        <taxon>Symbiodiniaceae</taxon>
        <taxon>Symbiodinium</taxon>
    </lineage>
</organism>
<keyword evidence="8" id="KW-0175">Coiled coil</keyword>
<dbReference type="FunFam" id="1.10.8.1220:FF:000001">
    <property type="entry name" value="Dynein axonemal heavy chain 5"/>
    <property type="match status" value="1"/>
</dbReference>
<dbReference type="FunFam" id="3.40.50.300:FF:000362">
    <property type="entry name" value="Dynein, axonemal, heavy chain 6"/>
    <property type="match status" value="1"/>
</dbReference>
<evidence type="ECO:0000256" key="4">
    <source>
        <dbReference type="ARBA" id="ARBA00022701"/>
    </source>
</evidence>
<feature type="region of interest" description="Disordered" evidence="13">
    <location>
        <begin position="1"/>
        <end position="35"/>
    </location>
</feature>
<keyword evidence="9" id="KW-0969">Cilium</keyword>
<evidence type="ECO:0000256" key="10">
    <source>
        <dbReference type="ARBA" id="ARBA00023175"/>
    </source>
</evidence>
<sequence length="613" mass="69338">MRLHEILQGPDDQGNVPCNLDADSTGNTDENSEPKVLGPRHCCHITSIKKNLAQLKEFDKKGARVDGKVCSMEMHGVYSLADKGLREVEVQWASGVTEVLRPCATRASIIYFVAGVADLANIDPMYQYSLQFFTSLFQQRLAASPTAEDINERIHIIIQDFTEFIYTKICMGLFEDHKLLYSFMICNRCLRHEVHAQFMHKQRITPQEWSFFLRGLEAGKGIIDDTLTQAVEPPAWMTAQSYRKMMVLEQLTLKAGSEVFQGLAKDMFTPAWENFGTDDHMAGRNLPGMWAEKLTPFQQLLVIKSLRENFLQLVVRNFVGAELGKHYTVSPDFDLVGCFKDSKKTMPLIFVLSAGADPTDYLVKLAKDFEYEERLHFISLGQGQGQKAEALIKHGQETGDWVCLQNCHLAASWMPTLERIQEMQDPDSIDDMYRLWLTSMPSPTFPVPVLQGGIKITNEPPKGLRANLTRTFQDITPEVYDGCTKPRVTTTGHERIRAMRCLELEEASNPQERLCMPDEEAPSEARCPAEKDRGPALAWWFRACCFCYSAVGIDMAWRLGYVACHCATYPWQLEACLLLLQGCLSFMHDAYFAGRSPAAKFADRCCATFLTMC</sequence>
<dbReference type="Gene3D" id="1.10.8.1220">
    <property type="match status" value="1"/>
</dbReference>
<evidence type="ECO:0000256" key="11">
    <source>
        <dbReference type="ARBA" id="ARBA00023212"/>
    </source>
</evidence>
<dbReference type="PANTHER" id="PTHR22878">
    <property type="entry name" value="DYNEIN HEAVY CHAIN 6, AXONEMAL-LIKE-RELATED"/>
    <property type="match status" value="1"/>
</dbReference>
<keyword evidence="3" id="KW-0963">Cytoplasm</keyword>
<evidence type="ECO:0000259" key="14">
    <source>
        <dbReference type="Pfam" id="PF03028"/>
    </source>
</evidence>
<dbReference type="GO" id="GO:0005524">
    <property type="term" value="F:ATP binding"/>
    <property type="evidence" value="ECO:0007669"/>
    <property type="project" value="UniProtKB-KW"/>
</dbReference>
<dbReference type="GO" id="GO:0051959">
    <property type="term" value="F:dynein light intermediate chain binding"/>
    <property type="evidence" value="ECO:0007669"/>
    <property type="project" value="InterPro"/>
</dbReference>
<dbReference type="OrthoDB" id="10251809at2759"/>
<dbReference type="EMBL" id="CAJNJA010043476">
    <property type="protein sequence ID" value="CAE7794113.1"/>
    <property type="molecule type" value="Genomic_DNA"/>
</dbReference>
<comment type="caution">
    <text evidence="15">The sequence shown here is derived from an EMBL/GenBank/DDBJ whole genome shotgun (WGS) entry which is preliminary data.</text>
</comment>
<comment type="subcellular location">
    <subcellularLocation>
        <location evidence="1">Cell projection</location>
        <location evidence="1">Cilium</location>
    </subcellularLocation>
    <subcellularLocation>
        <location evidence="2">Cytoplasm</location>
        <location evidence="2">Cytoskeleton</location>
    </subcellularLocation>
</comment>
<keyword evidence="4" id="KW-0493">Microtubule</keyword>
<dbReference type="PANTHER" id="PTHR22878:SF68">
    <property type="entry name" value="DYNEIN HEAVY CHAIN 6, AXONEMAL-LIKE"/>
    <property type="match status" value="1"/>
</dbReference>
<name>A0A812YSN9_9DINO</name>